<proteinExistence type="predicted"/>
<dbReference type="SMART" id="SM00530">
    <property type="entry name" value="HTH_XRE"/>
    <property type="match status" value="1"/>
</dbReference>
<dbReference type="Gene3D" id="1.10.260.40">
    <property type="entry name" value="lambda repressor-like DNA-binding domains"/>
    <property type="match status" value="1"/>
</dbReference>
<dbReference type="InterPro" id="IPR001387">
    <property type="entry name" value="Cro/C1-type_HTH"/>
</dbReference>
<feature type="domain" description="HTH cro/C1-type" evidence="1">
    <location>
        <begin position="13"/>
        <end position="67"/>
    </location>
</feature>
<evidence type="ECO:0000313" key="2">
    <source>
        <dbReference type="EMBL" id="RQW61165.1"/>
    </source>
</evidence>
<dbReference type="RefSeq" id="WP_124939085.1">
    <property type="nucleotide sequence ID" value="NZ_RJVQ01000015.1"/>
</dbReference>
<comment type="caution">
    <text evidence="2">The sequence shown here is derived from an EMBL/GenBank/DDBJ whole genome shotgun (WGS) entry which is preliminary data.</text>
</comment>
<reference evidence="2 3" key="1">
    <citation type="submission" date="2018-11" db="EMBL/GenBank/DDBJ databases">
        <title>Vibrio LJC006 sp. nov., isolated from seawater during the bloom of the enteromorpha.</title>
        <authorList>
            <person name="Liang J."/>
        </authorList>
    </citation>
    <scope>NUCLEOTIDE SEQUENCE [LARGE SCALE GENOMIC DNA]</scope>
    <source>
        <strain evidence="2 3">LJC006</strain>
    </source>
</reference>
<accession>A0A3N9TCF0</accession>
<dbReference type="AlphaFoldDB" id="A0A3N9TCF0"/>
<organism evidence="2 3">
    <name type="scientific">Vibrio viridaestus</name>
    <dbReference type="NCBI Taxonomy" id="2487322"/>
    <lineage>
        <taxon>Bacteria</taxon>
        <taxon>Pseudomonadati</taxon>
        <taxon>Pseudomonadota</taxon>
        <taxon>Gammaproteobacteria</taxon>
        <taxon>Vibrionales</taxon>
        <taxon>Vibrionaceae</taxon>
        <taxon>Vibrio</taxon>
    </lineage>
</organism>
<dbReference type="Pfam" id="PF13443">
    <property type="entry name" value="HTH_26"/>
    <property type="match status" value="1"/>
</dbReference>
<dbReference type="EMBL" id="RJVQ01000015">
    <property type="protein sequence ID" value="RQW61165.1"/>
    <property type="molecule type" value="Genomic_DNA"/>
</dbReference>
<protein>
    <submittedName>
        <fullName evidence="2">XRE family transcriptional regulator</fullName>
    </submittedName>
</protein>
<name>A0A3N9TCF0_9VIBR</name>
<dbReference type="CDD" id="cd00093">
    <property type="entry name" value="HTH_XRE"/>
    <property type="match status" value="1"/>
</dbReference>
<gene>
    <name evidence="2" type="ORF">EES38_20530</name>
</gene>
<evidence type="ECO:0000313" key="3">
    <source>
        <dbReference type="Proteomes" id="UP000281112"/>
    </source>
</evidence>
<dbReference type="Proteomes" id="UP000281112">
    <property type="component" value="Unassembled WGS sequence"/>
</dbReference>
<dbReference type="SUPFAM" id="SSF47413">
    <property type="entry name" value="lambda repressor-like DNA-binding domains"/>
    <property type="match status" value="1"/>
</dbReference>
<sequence length="77" mass="8748">MIRYNLKKLIEAKSLKEGRKISGAEIASEIGIQRSAMAKMIRDEGYTTTTKTLDALCHYFNCRIEDLVTYEDISDEG</sequence>
<evidence type="ECO:0000259" key="1">
    <source>
        <dbReference type="PROSITE" id="PS50943"/>
    </source>
</evidence>
<keyword evidence="3" id="KW-1185">Reference proteome</keyword>
<dbReference type="OrthoDB" id="9805309at2"/>
<dbReference type="GO" id="GO:0003677">
    <property type="term" value="F:DNA binding"/>
    <property type="evidence" value="ECO:0007669"/>
    <property type="project" value="InterPro"/>
</dbReference>
<dbReference type="PROSITE" id="PS50943">
    <property type="entry name" value="HTH_CROC1"/>
    <property type="match status" value="1"/>
</dbReference>
<dbReference type="InterPro" id="IPR010982">
    <property type="entry name" value="Lambda_DNA-bd_dom_sf"/>
</dbReference>